<organism evidence="2 3">
    <name type="scientific">Pseudogulbenkiania ferrooxidans 2002</name>
    <dbReference type="NCBI Taxonomy" id="279714"/>
    <lineage>
        <taxon>Bacteria</taxon>
        <taxon>Pseudomonadati</taxon>
        <taxon>Pseudomonadota</taxon>
        <taxon>Betaproteobacteria</taxon>
        <taxon>Neisseriales</taxon>
        <taxon>Chromobacteriaceae</taxon>
        <taxon>Pseudogulbenkiania</taxon>
    </lineage>
</organism>
<name>B9Z1E4_9NEIS</name>
<evidence type="ECO:0000313" key="2">
    <source>
        <dbReference type="EMBL" id="EEG09239.1"/>
    </source>
</evidence>
<reference evidence="2 3" key="1">
    <citation type="submission" date="2009-02" db="EMBL/GenBank/DDBJ databases">
        <title>Sequencing of the draft genome and assembly of Lutiella nitroferrum 2002.</title>
        <authorList>
            <consortium name="US DOE Joint Genome Institute (JGI-PGF)"/>
            <person name="Lucas S."/>
            <person name="Copeland A."/>
            <person name="Lapidus A."/>
            <person name="Glavina del Rio T."/>
            <person name="Tice H."/>
            <person name="Bruce D."/>
            <person name="Goodwin L."/>
            <person name="Pitluck S."/>
            <person name="Larimer F."/>
            <person name="Land M.L."/>
            <person name="Hauser L."/>
            <person name="Coates J.D."/>
        </authorList>
    </citation>
    <scope>NUCLEOTIDE SEQUENCE [LARGE SCALE GENOMIC DNA]</scope>
    <source>
        <strain evidence="2 3">2002</strain>
    </source>
</reference>
<feature type="compositionally biased region" description="Basic and acidic residues" evidence="1">
    <location>
        <begin position="7"/>
        <end position="24"/>
    </location>
</feature>
<protein>
    <submittedName>
        <fullName evidence="2">Uncharacterized protein</fullName>
    </submittedName>
</protein>
<dbReference type="AlphaFoldDB" id="B9Z1E4"/>
<keyword evidence="3" id="KW-1185">Reference proteome</keyword>
<comment type="caution">
    <text evidence="2">The sequence shown here is derived from an EMBL/GenBank/DDBJ whole genome shotgun (WGS) entry which is preliminary data.</text>
</comment>
<dbReference type="Proteomes" id="UP000003165">
    <property type="component" value="Unassembled WGS sequence"/>
</dbReference>
<sequence length="37" mass="4137">MGKIRQGNKEAKKSPIMTPKEKKAAKQGKKHTSDKMP</sequence>
<proteinExistence type="predicted"/>
<evidence type="ECO:0000256" key="1">
    <source>
        <dbReference type="SAM" id="MobiDB-lite"/>
    </source>
</evidence>
<gene>
    <name evidence="2" type="ORF">FuraDRAFT_1179</name>
</gene>
<evidence type="ECO:0000313" key="3">
    <source>
        <dbReference type="Proteomes" id="UP000003165"/>
    </source>
</evidence>
<dbReference type="EMBL" id="ACIS01000003">
    <property type="protein sequence ID" value="EEG09239.1"/>
    <property type="molecule type" value="Genomic_DNA"/>
</dbReference>
<accession>B9Z1E4</accession>
<feature type="region of interest" description="Disordered" evidence="1">
    <location>
        <begin position="1"/>
        <end position="37"/>
    </location>
</feature>